<dbReference type="SMART" id="SM00387">
    <property type="entry name" value="HATPase_c"/>
    <property type="match status" value="1"/>
</dbReference>
<dbReference type="InterPro" id="IPR011006">
    <property type="entry name" value="CheY-like_superfamily"/>
</dbReference>
<proteinExistence type="predicted"/>
<keyword evidence="7" id="KW-0238">DNA-binding</keyword>
<dbReference type="SMART" id="SM00448">
    <property type="entry name" value="REC"/>
    <property type="match status" value="1"/>
</dbReference>
<keyword evidence="4 12" id="KW-0808">Transferase</keyword>
<dbReference type="EMBL" id="AP018227">
    <property type="protein sequence ID" value="BAY87524.1"/>
    <property type="molecule type" value="Genomic_DNA"/>
</dbReference>
<dbReference type="InterPro" id="IPR004358">
    <property type="entry name" value="Sig_transdc_His_kin-like_C"/>
</dbReference>
<dbReference type="PROSITE" id="PS50109">
    <property type="entry name" value="HIS_KIN"/>
    <property type="match status" value="1"/>
</dbReference>
<dbReference type="PRINTS" id="PR00344">
    <property type="entry name" value="BCTRLSENSOR"/>
</dbReference>
<dbReference type="Pfam" id="PF02518">
    <property type="entry name" value="HATPase_c"/>
    <property type="match status" value="1"/>
</dbReference>
<dbReference type="GO" id="GO:0003677">
    <property type="term" value="F:DNA binding"/>
    <property type="evidence" value="ECO:0007669"/>
    <property type="project" value="UniProtKB-KW"/>
</dbReference>
<dbReference type="InterPro" id="IPR003661">
    <property type="entry name" value="HisK_dim/P_dom"/>
</dbReference>
<evidence type="ECO:0000256" key="8">
    <source>
        <dbReference type="ARBA" id="ARBA00023163"/>
    </source>
</evidence>
<protein>
    <recommendedName>
        <fullName evidence="2">histidine kinase</fullName>
        <ecNumber evidence="2">2.7.13.3</ecNumber>
    </recommendedName>
</protein>
<dbReference type="CDD" id="cd00082">
    <property type="entry name" value="HisKA"/>
    <property type="match status" value="1"/>
</dbReference>
<dbReference type="AlphaFoldDB" id="A0A1Z4M1Z5"/>
<evidence type="ECO:0000256" key="7">
    <source>
        <dbReference type="ARBA" id="ARBA00023125"/>
    </source>
</evidence>
<evidence type="ECO:0000256" key="9">
    <source>
        <dbReference type="PROSITE-ProRule" id="PRU00169"/>
    </source>
</evidence>
<dbReference type="InterPro" id="IPR005467">
    <property type="entry name" value="His_kinase_dom"/>
</dbReference>
<evidence type="ECO:0000256" key="2">
    <source>
        <dbReference type="ARBA" id="ARBA00012438"/>
    </source>
</evidence>
<dbReference type="Pfam" id="PF00072">
    <property type="entry name" value="Response_reg"/>
    <property type="match status" value="1"/>
</dbReference>
<evidence type="ECO:0000259" key="10">
    <source>
        <dbReference type="PROSITE" id="PS50109"/>
    </source>
</evidence>
<dbReference type="InterPro" id="IPR036097">
    <property type="entry name" value="HisK_dim/P_sf"/>
</dbReference>
<dbReference type="Proteomes" id="UP000218418">
    <property type="component" value="Chromosome"/>
</dbReference>
<dbReference type="PANTHER" id="PTHR43547">
    <property type="entry name" value="TWO-COMPONENT HISTIDINE KINASE"/>
    <property type="match status" value="1"/>
</dbReference>
<dbReference type="EC" id="2.7.13.3" evidence="2"/>
<keyword evidence="13" id="KW-1185">Reference proteome</keyword>
<dbReference type="InterPro" id="IPR001789">
    <property type="entry name" value="Sig_transdc_resp-reg_receiver"/>
</dbReference>
<sequence>MEIQENLILIVDDNINNIKILSEVMQVQGHRVSFASNGENALSELKAISPDLILLDIMMPGMDGFEVCRRLKASEKTKDIPVIFMTALTDTADKIKAFKLGAVDYITKPFQQEEIVARVNVQLKLRNLNRELQISQFKLMQAEKISSLGQLVAGIAHEVKNPVGFIAGNLEHTDNYIKDLIHLLNLYQKYLPETPEEIDKIIDAIDLDFLLEDLPRMIASMNLGVERISNIMQSLRNFSRKDATQRKFANIHQGIDTTLMILSHRLKANEIHPEIEVSKKYGDLPEIECFPGQLNQVFMNLLANAIDVLEDKAQKDKDFIPKISVSTELINNNNVKISVADNADGISEEVKNQLFDAFFTTKPEGKGTGLGLSISYQIITETHDGTLECFSKEGEGTEFVIEIPAGSRE</sequence>
<evidence type="ECO:0000256" key="3">
    <source>
        <dbReference type="ARBA" id="ARBA00022553"/>
    </source>
</evidence>
<comment type="catalytic activity">
    <reaction evidence="1">
        <text>ATP + protein L-histidine = ADP + protein N-phospho-L-histidine.</text>
        <dbReference type="EC" id="2.7.13.3"/>
    </reaction>
</comment>
<dbReference type="PROSITE" id="PS50110">
    <property type="entry name" value="RESPONSE_REGULATORY"/>
    <property type="match status" value="1"/>
</dbReference>
<evidence type="ECO:0000313" key="13">
    <source>
        <dbReference type="Proteomes" id="UP000218418"/>
    </source>
</evidence>
<evidence type="ECO:0000259" key="11">
    <source>
        <dbReference type="PROSITE" id="PS50110"/>
    </source>
</evidence>
<evidence type="ECO:0000256" key="4">
    <source>
        <dbReference type="ARBA" id="ARBA00022777"/>
    </source>
</evidence>
<dbReference type="SUPFAM" id="SSF55874">
    <property type="entry name" value="ATPase domain of HSP90 chaperone/DNA topoisomerase II/histidine kinase"/>
    <property type="match status" value="1"/>
</dbReference>
<dbReference type="Gene3D" id="3.40.50.2300">
    <property type="match status" value="1"/>
</dbReference>
<keyword evidence="5" id="KW-0902">Two-component regulatory system</keyword>
<keyword evidence="4 12" id="KW-0418">Kinase</keyword>
<feature type="modified residue" description="4-aspartylphosphate" evidence="9">
    <location>
        <position position="56"/>
    </location>
</feature>
<dbReference type="SUPFAM" id="SSF52172">
    <property type="entry name" value="CheY-like"/>
    <property type="match status" value="1"/>
</dbReference>
<gene>
    <name evidence="12" type="ORF">NIES267_70460</name>
</gene>
<name>A0A1Z4M1Z5_9CYAN</name>
<dbReference type="CDD" id="cd19920">
    <property type="entry name" value="REC_PA4781-like"/>
    <property type="match status" value="1"/>
</dbReference>
<dbReference type="Gene3D" id="1.10.287.130">
    <property type="match status" value="1"/>
</dbReference>
<feature type="domain" description="Response regulatory" evidence="11">
    <location>
        <begin position="7"/>
        <end position="123"/>
    </location>
</feature>
<feature type="domain" description="Histidine kinase" evidence="10">
    <location>
        <begin position="154"/>
        <end position="407"/>
    </location>
</feature>
<dbReference type="SUPFAM" id="SSF47384">
    <property type="entry name" value="Homodimeric domain of signal transducing histidine kinase"/>
    <property type="match status" value="1"/>
</dbReference>
<reference evidence="12 13" key="1">
    <citation type="submission" date="2017-06" db="EMBL/GenBank/DDBJ databases">
        <title>Genome sequencing of cyanobaciteial culture collection at National Institute for Environmental Studies (NIES).</title>
        <authorList>
            <person name="Hirose Y."/>
            <person name="Shimura Y."/>
            <person name="Fujisawa T."/>
            <person name="Nakamura Y."/>
            <person name="Kawachi M."/>
        </authorList>
    </citation>
    <scope>NUCLEOTIDE SEQUENCE [LARGE SCALE GENOMIC DNA]</scope>
    <source>
        <strain evidence="12 13">NIES-267</strain>
    </source>
</reference>
<dbReference type="GO" id="GO:0000155">
    <property type="term" value="F:phosphorelay sensor kinase activity"/>
    <property type="evidence" value="ECO:0007669"/>
    <property type="project" value="InterPro"/>
</dbReference>
<accession>A0A1Z4M1Z5</accession>
<evidence type="ECO:0000256" key="6">
    <source>
        <dbReference type="ARBA" id="ARBA00023015"/>
    </source>
</evidence>
<dbReference type="Gene3D" id="3.30.565.10">
    <property type="entry name" value="Histidine kinase-like ATPase, C-terminal domain"/>
    <property type="match status" value="1"/>
</dbReference>
<evidence type="ECO:0000256" key="5">
    <source>
        <dbReference type="ARBA" id="ARBA00023012"/>
    </source>
</evidence>
<dbReference type="FunFam" id="3.40.50.2300:FF:000001">
    <property type="entry name" value="DNA-binding response regulator PhoB"/>
    <property type="match status" value="1"/>
</dbReference>
<keyword evidence="8" id="KW-0804">Transcription</keyword>
<organism evidence="12 13">
    <name type="scientific">Calothrix parasitica NIES-267</name>
    <dbReference type="NCBI Taxonomy" id="1973488"/>
    <lineage>
        <taxon>Bacteria</taxon>
        <taxon>Bacillati</taxon>
        <taxon>Cyanobacteriota</taxon>
        <taxon>Cyanophyceae</taxon>
        <taxon>Nostocales</taxon>
        <taxon>Calotrichaceae</taxon>
        <taxon>Calothrix</taxon>
    </lineage>
</organism>
<keyword evidence="3 9" id="KW-0597">Phosphoprotein</keyword>
<dbReference type="OrthoDB" id="569699at2"/>
<evidence type="ECO:0000313" key="12">
    <source>
        <dbReference type="EMBL" id="BAY87524.1"/>
    </source>
</evidence>
<dbReference type="InterPro" id="IPR036890">
    <property type="entry name" value="HATPase_C_sf"/>
</dbReference>
<keyword evidence="6" id="KW-0805">Transcription regulation</keyword>
<dbReference type="InterPro" id="IPR003594">
    <property type="entry name" value="HATPase_dom"/>
</dbReference>
<dbReference type="PANTHER" id="PTHR43547:SF2">
    <property type="entry name" value="HYBRID SIGNAL TRANSDUCTION HISTIDINE KINASE C"/>
    <property type="match status" value="1"/>
</dbReference>
<evidence type="ECO:0000256" key="1">
    <source>
        <dbReference type="ARBA" id="ARBA00000085"/>
    </source>
</evidence>